<evidence type="ECO:0000256" key="5">
    <source>
        <dbReference type="ARBA" id="ARBA00022840"/>
    </source>
</evidence>
<evidence type="ECO:0000256" key="7">
    <source>
        <dbReference type="ARBA" id="ARBA00023146"/>
    </source>
</evidence>
<keyword evidence="4" id="KW-0547">Nucleotide-binding</keyword>
<dbReference type="PROSITE" id="PS50862">
    <property type="entry name" value="AA_TRNA_LIGASE_II"/>
    <property type="match status" value="1"/>
</dbReference>
<sequence length="416" mass="45179">MAGQKIQAPKGVSEYMPPRSDVFEFVREALIDPARRAGYSLMELPVFEDTELFTRGVGASTDVVSKEMYTFTDRGDRSITLRPEGTAGVMRAVIEHGLDRGALPIKVWYSGAFFRAERPQAGRYRQFYQVGIEAIGLDDPAIDAEVIAIADAGFRAIGLTKFRLDLTSLGDSQSRAAHRVDLLKFIATLDLDEATAARASINPLRLFDDKREEMKNAMAKAPLLMDYLSDASRAHFEQVKKYLNVLGISYVLNPRMVRGLDYYTGTTFEFVHELLGAQSGIGGGGRYDGLMQELGGQELSGIGFGLGIDRAVLAAEAEGVISNELFVSDLLIIPLGELAKERALVIAAGLRADNKTVEIAFGDRALKGAMKAADKSGARYVVVLGDSEIASGHVELKEMNTGATASVRIDSLINEL</sequence>
<dbReference type="Gene3D" id="3.40.50.800">
    <property type="entry name" value="Anticodon-binding domain"/>
    <property type="match status" value="1"/>
</dbReference>
<evidence type="ECO:0000256" key="2">
    <source>
        <dbReference type="ARBA" id="ARBA00012815"/>
    </source>
</evidence>
<dbReference type="CDD" id="cd00859">
    <property type="entry name" value="HisRS_anticodon"/>
    <property type="match status" value="1"/>
</dbReference>
<keyword evidence="7" id="KW-0030">Aminoacyl-tRNA synthetase</keyword>
<dbReference type="AlphaFoldDB" id="A0A6J6MBD1"/>
<proteinExistence type="inferred from homology"/>
<comment type="similarity">
    <text evidence="1">Belongs to the class-II aminoacyl-tRNA synthetase family.</text>
</comment>
<dbReference type="Pfam" id="PF13393">
    <property type="entry name" value="tRNA-synt_His"/>
    <property type="match status" value="1"/>
</dbReference>
<gene>
    <name evidence="11" type="ORF">UFOPK2359_00019</name>
    <name evidence="12" type="ORF">UFOPK3167_00186</name>
</gene>
<evidence type="ECO:0000256" key="6">
    <source>
        <dbReference type="ARBA" id="ARBA00022917"/>
    </source>
</evidence>
<evidence type="ECO:0000259" key="10">
    <source>
        <dbReference type="PROSITE" id="PS50862"/>
    </source>
</evidence>
<dbReference type="InterPro" id="IPR004516">
    <property type="entry name" value="HisRS/HisZ"/>
</dbReference>
<evidence type="ECO:0000256" key="9">
    <source>
        <dbReference type="ARBA" id="ARBA00047639"/>
    </source>
</evidence>
<feature type="domain" description="Aminoacyl-transfer RNA synthetases class-II family profile" evidence="10">
    <location>
        <begin position="19"/>
        <end position="334"/>
    </location>
</feature>
<evidence type="ECO:0000313" key="11">
    <source>
        <dbReference type="EMBL" id="CAB4671182.1"/>
    </source>
</evidence>
<evidence type="ECO:0000313" key="12">
    <source>
        <dbReference type="EMBL" id="CAB4819407.1"/>
    </source>
</evidence>
<dbReference type="InterPro" id="IPR015807">
    <property type="entry name" value="His-tRNA-ligase"/>
</dbReference>
<dbReference type="InterPro" id="IPR036621">
    <property type="entry name" value="Anticodon-bd_dom_sf"/>
</dbReference>
<dbReference type="PANTHER" id="PTHR43707">
    <property type="entry name" value="HISTIDYL-TRNA SYNTHETASE"/>
    <property type="match status" value="1"/>
</dbReference>
<dbReference type="CDD" id="cd00773">
    <property type="entry name" value="HisRS-like_core"/>
    <property type="match status" value="1"/>
</dbReference>
<dbReference type="InterPro" id="IPR004154">
    <property type="entry name" value="Anticodon-bd"/>
</dbReference>
<dbReference type="InterPro" id="IPR045864">
    <property type="entry name" value="aa-tRNA-synth_II/BPL/LPL"/>
</dbReference>
<dbReference type="GO" id="GO:0006427">
    <property type="term" value="P:histidyl-tRNA aminoacylation"/>
    <property type="evidence" value="ECO:0007669"/>
    <property type="project" value="InterPro"/>
</dbReference>
<dbReference type="SUPFAM" id="SSF52954">
    <property type="entry name" value="Class II aaRS ABD-related"/>
    <property type="match status" value="1"/>
</dbReference>
<dbReference type="NCBIfam" id="TIGR00442">
    <property type="entry name" value="hisS"/>
    <property type="match status" value="1"/>
</dbReference>
<evidence type="ECO:0000256" key="4">
    <source>
        <dbReference type="ARBA" id="ARBA00022741"/>
    </source>
</evidence>
<organism evidence="11">
    <name type="scientific">freshwater metagenome</name>
    <dbReference type="NCBI Taxonomy" id="449393"/>
    <lineage>
        <taxon>unclassified sequences</taxon>
        <taxon>metagenomes</taxon>
        <taxon>ecological metagenomes</taxon>
    </lineage>
</organism>
<keyword evidence="5" id="KW-0067">ATP-binding</keyword>
<dbReference type="GO" id="GO:0004821">
    <property type="term" value="F:histidine-tRNA ligase activity"/>
    <property type="evidence" value="ECO:0007669"/>
    <property type="project" value="UniProtKB-EC"/>
</dbReference>
<keyword evidence="3" id="KW-0436">Ligase</keyword>
<evidence type="ECO:0000256" key="1">
    <source>
        <dbReference type="ARBA" id="ARBA00008226"/>
    </source>
</evidence>
<dbReference type="PANTHER" id="PTHR43707:SF1">
    <property type="entry name" value="HISTIDINE--TRNA LIGASE, MITOCHONDRIAL-RELATED"/>
    <property type="match status" value="1"/>
</dbReference>
<dbReference type="EMBL" id="CAFABF010000004">
    <property type="protein sequence ID" value="CAB4819407.1"/>
    <property type="molecule type" value="Genomic_DNA"/>
</dbReference>
<reference evidence="11" key="1">
    <citation type="submission" date="2020-05" db="EMBL/GenBank/DDBJ databases">
        <authorList>
            <person name="Chiriac C."/>
            <person name="Salcher M."/>
            <person name="Ghai R."/>
            <person name="Kavagutti S V."/>
        </authorList>
    </citation>
    <scope>NUCLEOTIDE SEQUENCE</scope>
</reference>
<dbReference type="Gene3D" id="3.30.930.10">
    <property type="entry name" value="Bira Bifunctional Protein, Domain 2"/>
    <property type="match status" value="1"/>
</dbReference>
<evidence type="ECO:0000256" key="8">
    <source>
        <dbReference type="ARBA" id="ARBA00030619"/>
    </source>
</evidence>
<dbReference type="InterPro" id="IPR033656">
    <property type="entry name" value="HisRS_anticodon"/>
</dbReference>
<evidence type="ECO:0000256" key="3">
    <source>
        <dbReference type="ARBA" id="ARBA00022598"/>
    </source>
</evidence>
<name>A0A6J6MBD1_9ZZZZ</name>
<keyword evidence="6" id="KW-0648">Protein biosynthesis</keyword>
<dbReference type="GO" id="GO:0005737">
    <property type="term" value="C:cytoplasm"/>
    <property type="evidence" value="ECO:0007669"/>
    <property type="project" value="InterPro"/>
</dbReference>
<protein>
    <recommendedName>
        <fullName evidence="2">histidine--tRNA ligase</fullName>
        <ecNumber evidence="2">6.1.1.21</ecNumber>
    </recommendedName>
    <alternativeName>
        <fullName evidence="8">Histidyl-tRNA synthetase</fullName>
    </alternativeName>
</protein>
<dbReference type="SUPFAM" id="SSF55681">
    <property type="entry name" value="Class II aaRS and biotin synthetases"/>
    <property type="match status" value="1"/>
</dbReference>
<dbReference type="Pfam" id="PF03129">
    <property type="entry name" value="HGTP_anticodon"/>
    <property type="match status" value="1"/>
</dbReference>
<dbReference type="EC" id="6.1.1.21" evidence="2"/>
<dbReference type="PIRSF" id="PIRSF001549">
    <property type="entry name" value="His-tRNA_synth"/>
    <property type="match status" value="1"/>
</dbReference>
<comment type="catalytic activity">
    <reaction evidence="9">
        <text>tRNA(His) + L-histidine + ATP = L-histidyl-tRNA(His) + AMP + diphosphate + H(+)</text>
        <dbReference type="Rhea" id="RHEA:17313"/>
        <dbReference type="Rhea" id="RHEA-COMP:9665"/>
        <dbReference type="Rhea" id="RHEA-COMP:9689"/>
        <dbReference type="ChEBI" id="CHEBI:15378"/>
        <dbReference type="ChEBI" id="CHEBI:30616"/>
        <dbReference type="ChEBI" id="CHEBI:33019"/>
        <dbReference type="ChEBI" id="CHEBI:57595"/>
        <dbReference type="ChEBI" id="CHEBI:78442"/>
        <dbReference type="ChEBI" id="CHEBI:78527"/>
        <dbReference type="ChEBI" id="CHEBI:456215"/>
        <dbReference type="EC" id="6.1.1.21"/>
    </reaction>
</comment>
<dbReference type="InterPro" id="IPR041715">
    <property type="entry name" value="HisRS-like_core"/>
</dbReference>
<dbReference type="HAMAP" id="MF_00127">
    <property type="entry name" value="His_tRNA_synth"/>
    <property type="match status" value="1"/>
</dbReference>
<dbReference type="GO" id="GO:0005524">
    <property type="term" value="F:ATP binding"/>
    <property type="evidence" value="ECO:0007669"/>
    <property type="project" value="UniProtKB-KW"/>
</dbReference>
<dbReference type="InterPro" id="IPR006195">
    <property type="entry name" value="aa-tRNA-synth_II"/>
</dbReference>
<dbReference type="EMBL" id="CAEZXG010000001">
    <property type="protein sequence ID" value="CAB4671182.1"/>
    <property type="molecule type" value="Genomic_DNA"/>
</dbReference>
<accession>A0A6J6MBD1</accession>